<name>A0A381FNR2_9FLAO</name>
<reference evidence="2 3" key="1">
    <citation type="submission" date="2018-06" db="EMBL/GenBank/DDBJ databases">
        <authorList>
            <consortium name="Pathogen Informatics"/>
            <person name="Doyle S."/>
        </authorList>
    </citation>
    <scope>NUCLEOTIDE SEQUENCE [LARGE SCALE GENOMIC DNA]</scope>
    <source>
        <strain evidence="2 3">NCTC13532</strain>
    </source>
</reference>
<sequence>MSKAILIISISCLILLLSLQVLYYISYSNQIIQIFAEMFTIPSMIFVIFAFFFSLINVFRKKKEYNLVFGINVLTILISVAATVLD</sequence>
<keyword evidence="1" id="KW-0472">Membrane</keyword>
<evidence type="ECO:0000256" key="1">
    <source>
        <dbReference type="SAM" id="Phobius"/>
    </source>
</evidence>
<proteinExistence type="predicted"/>
<feature type="transmembrane region" description="Helical" evidence="1">
    <location>
        <begin position="65"/>
        <end position="85"/>
    </location>
</feature>
<keyword evidence="1" id="KW-1133">Transmembrane helix</keyword>
<organism evidence="2 3">
    <name type="scientific">Chryseobacterium indoltheticum</name>
    <dbReference type="NCBI Taxonomy" id="254"/>
    <lineage>
        <taxon>Bacteria</taxon>
        <taxon>Pseudomonadati</taxon>
        <taxon>Bacteroidota</taxon>
        <taxon>Flavobacteriia</taxon>
        <taxon>Flavobacteriales</taxon>
        <taxon>Weeksellaceae</taxon>
        <taxon>Chryseobacterium group</taxon>
        <taxon>Chryseobacterium</taxon>
    </lineage>
</organism>
<dbReference type="AlphaFoldDB" id="A0A381FNR2"/>
<keyword evidence="1" id="KW-0812">Transmembrane</keyword>
<dbReference type="Proteomes" id="UP000254282">
    <property type="component" value="Unassembled WGS sequence"/>
</dbReference>
<feature type="transmembrane region" description="Helical" evidence="1">
    <location>
        <begin position="31"/>
        <end position="53"/>
    </location>
</feature>
<protein>
    <submittedName>
        <fullName evidence="2">Uncharacterized protein</fullName>
    </submittedName>
</protein>
<feature type="transmembrane region" description="Helical" evidence="1">
    <location>
        <begin position="5"/>
        <end position="25"/>
    </location>
</feature>
<dbReference type="RefSeq" id="WP_115621321.1">
    <property type="nucleotide sequence ID" value="NZ_UFVR01000004.1"/>
</dbReference>
<accession>A0A381FNR2</accession>
<dbReference type="STRING" id="254.SAMN05421682_107142"/>
<gene>
    <name evidence="2" type="ORF">NCTC13532_03716</name>
</gene>
<dbReference type="EMBL" id="UFVR01000004">
    <property type="protein sequence ID" value="SUX48113.1"/>
    <property type="molecule type" value="Genomic_DNA"/>
</dbReference>
<evidence type="ECO:0000313" key="2">
    <source>
        <dbReference type="EMBL" id="SUX48113.1"/>
    </source>
</evidence>
<evidence type="ECO:0000313" key="3">
    <source>
        <dbReference type="Proteomes" id="UP000254282"/>
    </source>
</evidence>